<keyword evidence="4" id="KW-1185">Reference proteome</keyword>
<reference evidence="3 4" key="1">
    <citation type="submission" date="2024-04" db="EMBL/GenBank/DDBJ databases">
        <title>Tritrichomonas musculus Genome.</title>
        <authorList>
            <person name="Alves-Ferreira E."/>
            <person name="Grigg M."/>
            <person name="Lorenzi H."/>
            <person name="Galac M."/>
        </authorList>
    </citation>
    <scope>NUCLEOTIDE SEQUENCE [LARGE SCALE GENOMIC DNA]</scope>
    <source>
        <strain evidence="3 4">EAF2021</strain>
    </source>
</reference>
<evidence type="ECO:0000256" key="1">
    <source>
        <dbReference type="SAM" id="MobiDB-lite"/>
    </source>
</evidence>
<organism evidence="3 4">
    <name type="scientific">Tritrichomonas musculus</name>
    <dbReference type="NCBI Taxonomy" id="1915356"/>
    <lineage>
        <taxon>Eukaryota</taxon>
        <taxon>Metamonada</taxon>
        <taxon>Parabasalia</taxon>
        <taxon>Tritrichomonadida</taxon>
        <taxon>Tritrichomonadidae</taxon>
        <taxon>Tritrichomonas</taxon>
    </lineage>
</organism>
<gene>
    <name evidence="3" type="ORF">M9Y10_036749</name>
</gene>
<evidence type="ECO:0000313" key="3">
    <source>
        <dbReference type="EMBL" id="KAK8837317.1"/>
    </source>
</evidence>
<comment type="caution">
    <text evidence="3">The sequence shown here is derived from an EMBL/GenBank/DDBJ whole genome shotgun (WGS) entry which is preliminary data.</text>
</comment>
<evidence type="ECO:0000256" key="2">
    <source>
        <dbReference type="SAM" id="Phobius"/>
    </source>
</evidence>
<sequence>MDSFPLENEEDAIEKEKEELEKEKEKEEMEEIKKKADSTSHLPSAKIPYIERIPIIIGSLIFIVVLLNMIVLFAVPYQKIQTNKRKLPNAHFEKPKIYVIVVHFVLHFWMLLIGILIILLGFRGYKYICYRCVRYTIIHMVPIIVAFWLIIIIIELCSIPCIYQEKTIEQLTSSLNSNPPINFAFIYTKCLQSGDFNSYNTYYSKNGIIFPMKTNNTSPIYNFTDAPEFFYLVIDQKVNMSSELRIYFNEIFVDARGCDDGELKVDFYPKIKGDYTVLKGKMPTYLNKATRITSILFGVGVYYELYFKSIPYITYVQYSNADLVQGVNYNQIFTSDTCEDYGKCSHSDKPKPNL</sequence>
<evidence type="ECO:0008006" key="5">
    <source>
        <dbReference type="Google" id="ProtNLM"/>
    </source>
</evidence>
<dbReference type="EMBL" id="JAPFFF010000060">
    <property type="protein sequence ID" value="KAK8837317.1"/>
    <property type="molecule type" value="Genomic_DNA"/>
</dbReference>
<keyword evidence="2" id="KW-0812">Transmembrane</keyword>
<dbReference type="Proteomes" id="UP001470230">
    <property type="component" value="Unassembled WGS sequence"/>
</dbReference>
<keyword evidence="2" id="KW-0472">Membrane</keyword>
<evidence type="ECO:0000313" key="4">
    <source>
        <dbReference type="Proteomes" id="UP001470230"/>
    </source>
</evidence>
<name>A0ABR2GVC9_9EUKA</name>
<protein>
    <recommendedName>
        <fullName evidence="5">Transmembrane protein</fullName>
    </recommendedName>
</protein>
<keyword evidence="2" id="KW-1133">Transmembrane helix</keyword>
<proteinExistence type="predicted"/>
<accession>A0ABR2GVC9</accession>
<feature type="transmembrane region" description="Helical" evidence="2">
    <location>
        <begin position="55"/>
        <end position="77"/>
    </location>
</feature>
<feature type="transmembrane region" description="Helical" evidence="2">
    <location>
        <begin position="97"/>
        <end position="120"/>
    </location>
</feature>
<feature type="compositionally biased region" description="Basic and acidic residues" evidence="1">
    <location>
        <begin position="14"/>
        <end position="33"/>
    </location>
</feature>
<feature type="region of interest" description="Disordered" evidence="1">
    <location>
        <begin position="1"/>
        <end position="33"/>
    </location>
</feature>
<feature type="transmembrane region" description="Helical" evidence="2">
    <location>
        <begin position="132"/>
        <end position="154"/>
    </location>
</feature>